<evidence type="ECO:0000313" key="2">
    <source>
        <dbReference type="Proteomes" id="UP000319716"/>
    </source>
</evidence>
<dbReference type="AlphaFoldDB" id="A0A4Y1ZFV5"/>
<sequence>MHNTEVTASCGSNDRAHFARIFLKIYFGLHGTVIDWKILKKLLNEKKVVNYKKRR</sequence>
<comment type="caution">
    <text evidence="1">The sequence shown here is derived from an EMBL/GenBank/DDBJ whole genome shotgun (WGS) entry which is preliminary data.</text>
</comment>
<gene>
    <name evidence="1" type="ORF">NBRC111894_3395</name>
</gene>
<protein>
    <submittedName>
        <fullName evidence="1">Uncharacterized protein</fullName>
    </submittedName>
</protein>
<reference evidence="1 2" key="1">
    <citation type="submission" date="2017-11" db="EMBL/GenBank/DDBJ databases">
        <title>Draft Genome Sequence of Sporolactobacillus inulinus NBRC 111894 Isolated from Koso, a Japanese Sugar-Vegetable Fermented Beverage.</title>
        <authorList>
            <person name="Chiou T.Y."/>
            <person name="Oshima K."/>
            <person name="Suda W."/>
            <person name="Hattori M."/>
            <person name="Takahashi T."/>
        </authorList>
    </citation>
    <scope>NUCLEOTIDE SEQUENCE [LARGE SCALE GENOMIC DNA]</scope>
    <source>
        <strain evidence="1 2">NBRC111894</strain>
    </source>
</reference>
<accession>A0A4Y1ZFV5</accession>
<proteinExistence type="predicted"/>
<dbReference type="Proteomes" id="UP000319716">
    <property type="component" value="Unassembled WGS sequence"/>
</dbReference>
<dbReference type="EMBL" id="BEXB01000034">
    <property type="protein sequence ID" value="GAY77841.1"/>
    <property type="molecule type" value="Genomic_DNA"/>
</dbReference>
<evidence type="ECO:0000313" key="1">
    <source>
        <dbReference type="EMBL" id="GAY77841.1"/>
    </source>
</evidence>
<name>A0A4Y1ZFV5_9BACL</name>
<organism evidence="1 2">
    <name type="scientific">Sporolactobacillus inulinus</name>
    <dbReference type="NCBI Taxonomy" id="2078"/>
    <lineage>
        <taxon>Bacteria</taxon>
        <taxon>Bacillati</taxon>
        <taxon>Bacillota</taxon>
        <taxon>Bacilli</taxon>
        <taxon>Bacillales</taxon>
        <taxon>Sporolactobacillaceae</taxon>
        <taxon>Sporolactobacillus</taxon>
    </lineage>
</organism>